<accession>A0ACB8TFE2</accession>
<organism evidence="1 2">
    <name type="scientific">Artomyces pyxidatus</name>
    <dbReference type="NCBI Taxonomy" id="48021"/>
    <lineage>
        <taxon>Eukaryota</taxon>
        <taxon>Fungi</taxon>
        <taxon>Dikarya</taxon>
        <taxon>Basidiomycota</taxon>
        <taxon>Agaricomycotina</taxon>
        <taxon>Agaricomycetes</taxon>
        <taxon>Russulales</taxon>
        <taxon>Auriscalpiaceae</taxon>
        <taxon>Artomyces</taxon>
    </lineage>
</organism>
<dbReference type="EMBL" id="MU277190">
    <property type="protein sequence ID" value="KAI0067158.1"/>
    <property type="molecule type" value="Genomic_DNA"/>
</dbReference>
<reference evidence="1" key="2">
    <citation type="journal article" date="2022" name="New Phytol.">
        <title>Evolutionary transition to the ectomycorrhizal habit in the genomes of a hyperdiverse lineage of mushroom-forming fungi.</title>
        <authorList>
            <person name="Looney B."/>
            <person name="Miyauchi S."/>
            <person name="Morin E."/>
            <person name="Drula E."/>
            <person name="Courty P.E."/>
            <person name="Kohler A."/>
            <person name="Kuo A."/>
            <person name="LaButti K."/>
            <person name="Pangilinan J."/>
            <person name="Lipzen A."/>
            <person name="Riley R."/>
            <person name="Andreopoulos W."/>
            <person name="He G."/>
            <person name="Johnson J."/>
            <person name="Nolan M."/>
            <person name="Tritt A."/>
            <person name="Barry K.W."/>
            <person name="Grigoriev I.V."/>
            <person name="Nagy L.G."/>
            <person name="Hibbett D."/>
            <person name="Henrissat B."/>
            <person name="Matheny P.B."/>
            <person name="Labbe J."/>
            <person name="Martin F.M."/>
        </authorList>
    </citation>
    <scope>NUCLEOTIDE SEQUENCE</scope>
    <source>
        <strain evidence="1">HHB10654</strain>
    </source>
</reference>
<reference evidence="1" key="1">
    <citation type="submission" date="2021-03" db="EMBL/GenBank/DDBJ databases">
        <authorList>
            <consortium name="DOE Joint Genome Institute"/>
            <person name="Ahrendt S."/>
            <person name="Looney B.P."/>
            <person name="Miyauchi S."/>
            <person name="Morin E."/>
            <person name="Drula E."/>
            <person name="Courty P.E."/>
            <person name="Chicoki N."/>
            <person name="Fauchery L."/>
            <person name="Kohler A."/>
            <person name="Kuo A."/>
            <person name="Labutti K."/>
            <person name="Pangilinan J."/>
            <person name="Lipzen A."/>
            <person name="Riley R."/>
            <person name="Andreopoulos W."/>
            <person name="He G."/>
            <person name="Johnson J."/>
            <person name="Barry K.W."/>
            <person name="Grigoriev I.V."/>
            <person name="Nagy L."/>
            <person name="Hibbett D."/>
            <person name="Henrissat B."/>
            <person name="Matheny P.B."/>
            <person name="Labbe J."/>
            <person name="Martin F."/>
        </authorList>
    </citation>
    <scope>NUCLEOTIDE SEQUENCE</scope>
    <source>
        <strain evidence="1">HHB10654</strain>
    </source>
</reference>
<proteinExistence type="predicted"/>
<evidence type="ECO:0000313" key="1">
    <source>
        <dbReference type="EMBL" id="KAI0067158.1"/>
    </source>
</evidence>
<name>A0ACB8TFE2_9AGAM</name>
<evidence type="ECO:0000313" key="2">
    <source>
        <dbReference type="Proteomes" id="UP000814140"/>
    </source>
</evidence>
<comment type="caution">
    <text evidence="1">The sequence shown here is derived from an EMBL/GenBank/DDBJ whole genome shotgun (WGS) entry which is preliminary data.</text>
</comment>
<sequence length="1045" mass="113675">MAAPTAPSLANFKFNTIGQSSALELRIGGDAVSEFRSPSPEDKKLVEGSTSFRPLSRPSLLQILGTGGSSDTKPPLPPLLKDTSSSAGNLTASIDPSSSLQSNDPRFQSRQASQPMLDLPSLGGTTEPSNHMVVRSITSSVPVSSKDPQTSSRMSPSTTSMNSTHSQSDVRSTSQHSTFPRQTVSSADAKMASVLASGLIPILSQQVREREEVLTTVKHNFESEATQLTAASVEASTAIQALLSHVTTLKLQAEQTRAQADHMFVEAVKTRELAENLLAAATDFQAHVERAHGRVIIAGGRSEETLQSVRGFFTVLDGRRNQEQDVFDSAQSEIARWNEERRVAEEEAREELVKAQNEAAEADRLANGRRKELEKLEAERREEQKRRVEIAQAEKDKREYESRRAAVMEAKQRANEENAARIRAEREGEDIARAPAQGFSGAVASVTLHATSTSALTPHISSAKPSLPPVEVVTQTVRKTTASALHSPVSISPHASLPPRPAVAPPAPVSSSRNQTNASKISGFVPAQTEAGRQVNTDMPFGTTTLASELHAKRIASGSTSTLDEARTSRGKRLTRPARKDAPNVTVKREPSTEAALLRTESPHLRTVEQTEPTLSSAAHASNSTPSASDMPIDPRLRDPRRTAQDRNGSRNQSRAVSAGVSVSTSHARQADSTSLSPVDDYSHRAVPSSSAHSSDEQPQAERIAREQFGQPPLRDRRTGPGAAAPDPRAARPAVEVVRPDVSWHSSSDSRGRRLIRHSPLSSSGRRLSPVNVQWPISSDSTAPLASNSSRFRPGDHYSPPRSSARYSSSPDTTTVPRKRPLARNSYPDPTEQEPPRSKTRRQEEHASNRPSHDRHWSPAPTYGKRRRSATPPSPLMRFSPAGHETDTYDYGDTRSRNTHDEASRHRPSTEGYGYYGPPSPPVEPWSTAVESESWSAGHEPAYAAMDTSAYQSAPSTEHHLPLPAGDYDHLRDEQQDEITKRSLLSRMGDDTKERSLRRASGGKIARGTGANPHRGKIQRVNRPVKDLSSRIGNGHPTPLQERIT</sequence>
<dbReference type="Proteomes" id="UP000814140">
    <property type="component" value="Unassembled WGS sequence"/>
</dbReference>
<protein>
    <submittedName>
        <fullName evidence="1">Uncharacterized protein</fullName>
    </submittedName>
</protein>
<keyword evidence="2" id="KW-1185">Reference proteome</keyword>
<gene>
    <name evidence="1" type="ORF">BV25DRAFT_1987615</name>
</gene>